<evidence type="ECO:0000313" key="2">
    <source>
        <dbReference type="Proteomes" id="UP000008144"/>
    </source>
</evidence>
<reference evidence="1" key="4">
    <citation type="submission" date="2025-09" db="UniProtKB">
        <authorList>
            <consortium name="Ensembl"/>
        </authorList>
    </citation>
    <scope>IDENTIFICATION</scope>
</reference>
<evidence type="ECO:0000313" key="1">
    <source>
        <dbReference type="Ensembl" id="ENSCINP00000022048.2"/>
    </source>
</evidence>
<dbReference type="AlphaFoldDB" id="F6SPN1"/>
<accession>A0A1W5BQB8</accession>
<reference evidence="1" key="2">
    <citation type="journal article" date="2008" name="Genome Biol.">
        <title>Improved genome assembly and evidence-based global gene model set for the chordate Ciona intestinalis: new insight into intron and operon populations.</title>
        <authorList>
            <person name="Satou Y."/>
            <person name="Mineta K."/>
            <person name="Ogasawara M."/>
            <person name="Sasakura Y."/>
            <person name="Shoguchi E."/>
            <person name="Ueno K."/>
            <person name="Yamada L."/>
            <person name="Matsumoto J."/>
            <person name="Wasserscheid J."/>
            <person name="Dewar K."/>
            <person name="Wiley G.B."/>
            <person name="Macmil S.L."/>
            <person name="Roe B.A."/>
            <person name="Zeller R.W."/>
            <person name="Hastings K.E."/>
            <person name="Lemaire P."/>
            <person name="Lindquist E."/>
            <person name="Endo T."/>
            <person name="Hotta K."/>
            <person name="Inaba K."/>
        </authorList>
    </citation>
    <scope>NUCLEOTIDE SEQUENCE [LARGE SCALE GENOMIC DNA]</scope>
    <source>
        <strain evidence="1">wild type</strain>
    </source>
</reference>
<reference evidence="2" key="1">
    <citation type="journal article" date="2002" name="Science">
        <title>The draft genome of Ciona intestinalis: insights into chordate and vertebrate origins.</title>
        <authorList>
            <person name="Dehal P."/>
            <person name="Satou Y."/>
            <person name="Campbell R.K."/>
            <person name="Chapman J."/>
            <person name="Degnan B."/>
            <person name="De Tomaso A."/>
            <person name="Davidson B."/>
            <person name="Di Gregorio A."/>
            <person name="Gelpke M."/>
            <person name="Goodstein D.M."/>
            <person name="Harafuji N."/>
            <person name="Hastings K.E."/>
            <person name="Ho I."/>
            <person name="Hotta K."/>
            <person name="Huang W."/>
            <person name="Kawashima T."/>
            <person name="Lemaire P."/>
            <person name="Martinez D."/>
            <person name="Meinertzhagen I.A."/>
            <person name="Necula S."/>
            <person name="Nonaka M."/>
            <person name="Putnam N."/>
            <person name="Rash S."/>
            <person name="Saiga H."/>
            <person name="Satake M."/>
            <person name="Terry A."/>
            <person name="Yamada L."/>
            <person name="Wang H.G."/>
            <person name="Awazu S."/>
            <person name="Azumi K."/>
            <person name="Boore J."/>
            <person name="Branno M."/>
            <person name="Chin-Bow S."/>
            <person name="DeSantis R."/>
            <person name="Doyle S."/>
            <person name="Francino P."/>
            <person name="Keys D.N."/>
            <person name="Haga S."/>
            <person name="Hayashi H."/>
            <person name="Hino K."/>
            <person name="Imai K.S."/>
            <person name="Inaba K."/>
            <person name="Kano S."/>
            <person name="Kobayashi K."/>
            <person name="Kobayashi M."/>
            <person name="Lee B.I."/>
            <person name="Makabe K.W."/>
            <person name="Manohar C."/>
            <person name="Matassi G."/>
            <person name="Medina M."/>
            <person name="Mochizuki Y."/>
            <person name="Mount S."/>
            <person name="Morishita T."/>
            <person name="Miura S."/>
            <person name="Nakayama A."/>
            <person name="Nishizaka S."/>
            <person name="Nomoto H."/>
            <person name="Ohta F."/>
            <person name="Oishi K."/>
            <person name="Rigoutsos I."/>
            <person name="Sano M."/>
            <person name="Sasaki A."/>
            <person name="Sasakura Y."/>
            <person name="Shoguchi E."/>
            <person name="Shin-i T."/>
            <person name="Spagnuolo A."/>
            <person name="Stainier D."/>
            <person name="Suzuki M.M."/>
            <person name="Tassy O."/>
            <person name="Takatori N."/>
            <person name="Tokuoka M."/>
            <person name="Yagi K."/>
            <person name="Yoshizaki F."/>
            <person name="Wada S."/>
            <person name="Zhang C."/>
            <person name="Hyatt P.D."/>
            <person name="Larimer F."/>
            <person name="Detter C."/>
            <person name="Doggett N."/>
            <person name="Glavina T."/>
            <person name="Hawkins T."/>
            <person name="Richardson P."/>
            <person name="Lucas S."/>
            <person name="Kohara Y."/>
            <person name="Levine M."/>
            <person name="Satoh N."/>
            <person name="Rokhsar D.S."/>
        </authorList>
    </citation>
    <scope>NUCLEOTIDE SEQUENCE [LARGE SCALE GENOMIC DNA]</scope>
</reference>
<name>F6SPN1_CIOIN</name>
<keyword evidence="2" id="KW-1185">Reference proteome</keyword>
<dbReference type="Proteomes" id="UP000008144">
    <property type="component" value="Chromosome 2"/>
</dbReference>
<protein>
    <submittedName>
        <fullName evidence="1">Uncharacterized protein</fullName>
    </submittedName>
</protein>
<dbReference type="InParanoid" id="F6SPN1"/>
<reference evidence="1" key="3">
    <citation type="submission" date="2025-08" db="UniProtKB">
        <authorList>
            <consortium name="Ensembl"/>
        </authorList>
    </citation>
    <scope>IDENTIFICATION</scope>
</reference>
<dbReference type="Gene3D" id="3.40.140.10">
    <property type="entry name" value="Cytidine Deaminase, domain 2"/>
    <property type="match status" value="1"/>
</dbReference>
<accession>F6SPN1</accession>
<dbReference type="HOGENOM" id="CLU_571024_0_0_1"/>
<sequence>MTASLTLEEYLNYFLCPGEKQQNEKAKGCLLVATVYQSEKSGSENMIYARKIIGGKSLDPFNCFTKDMTGGHREGGLVDHSSVTVELMSSRSPSNAGAEQLQGFLEYCKKHSIKVNINFSFVQPFSWDNKFNREGLHNLYEKGVKLKILSFQQVINCMMGDLSDSLESLDQLETCRGTLTLDAQTLRRAISNFQDVLVVDNDGYYNEHNRRLQEILGYQNGVAIQKASQQEEMTGFSLNTYRDYFLLQNSDEIWAKFKVNLRKQGEGITQEESLFEKVYSMEGSENNGKSNQNKVHLMANHLWKLVGDNVTLHELANHREIVIQIMVVISEYPDRMGFCASLRRLQHDLMERIQDAGLQRVRVESSIRYAMDESATVSPNSSIASPSSLHEEDGTHTTAECMHLQDILLDMLEDVEDNFKLLGRLEYDGRAVVRLDKSALSSALGLVNKAIRIHIDGTEHSMNGNFDDRYAEAANLAL</sequence>
<dbReference type="Pfam" id="PF18775">
    <property type="entry name" value="APOBEC4"/>
    <property type="match status" value="1"/>
</dbReference>
<organism evidence="1 2">
    <name type="scientific">Ciona intestinalis</name>
    <name type="common">Transparent sea squirt</name>
    <name type="synonym">Ascidia intestinalis</name>
    <dbReference type="NCBI Taxonomy" id="7719"/>
    <lineage>
        <taxon>Eukaryota</taxon>
        <taxon>Metazoa</taxon>
        <taxon>Chordata</taxon>
        <taxon>Tunicata</taxon>
        <taxon>Ascidiacea</taxon>
        <taxon>Phlebobranchia</taxon>
        <taxon>Cionidae</taxon>
        <taxon>Ciona</taxon>
    </lineage>
</organism>
<proteinExistence type="predicted"/>
<dbReference type="Ensembl" id="ENSCINT00000022294.2">
    <property type="protein sequence ID" value="ENSCINP00000022048.2"/>
    <property type="gene ID" value="ENSCING00000011575.2"/>
</dbReference>
<dbReference type="EMBL" id="EAAA01001389">
    <property type="status" value="NOT_ANNOTATED_CDS"/>
    <property type="molecule type" value="Genomic_DNA"/>
</dbReference>